<keyword evidence="1" id="KW-1133">Transmembrane helix</keyword>
<feature type="transmembrane region" description="Helical" evidence="1">
    <location>
        <begin position="71"/>
        <end position="91"/>
    </location>
</feature>
<evidence type="ECO:0000313" key="2">
    <source>
        <dbReference type="EMBL" id="EIJ38363.1"/>
    </source>
</evidence>
<dbReference type="eggNOG" id="ENOG5032WT0">
    <property type="taxonomic scope" value="Bacteria"/>
</dbReference>
<feature type="transmembrane region" description="Helical" evidence="1">
    <location>
        <begin position="7"/>
        <end position="28"/>
    </location>
</feature>
<keyword evidence="3" id="KW-1185">Reference proteome</keyword>
<organism evidence="2 3">
    <name type="scientific">Galbibacter orientalis DSM 19592</name>
    <dbReference type="NCBI Taxonomy" id="926559"/>
    <lineage>
        <taxon>Bacteria</taxon>
        <taxon>Pseudomonadati</taxon>
        <taxon>Bacteroidota</taxon>
        <taxon>Flavobacteriia</taxon>
        <taxon>Flavobacteriales</taxon>
        <taxon>Flavobacteriaceae</taxon>
        <taxon>Galbibacter</taxon>
    </lineage>
</organism>
<name>I3C420_9FLAO</name>
<reference evidence="2 3" key="1">
    <citation type="submission" date="2012-02" db="EMBL/GenBank/DDBJ databases">
        <title>Improved High-Quality Draft genome of Joostella marina DSM 19592.</title>
        <authorList>
            <consortium name="US DOE Joint Genome Institute (JGI-PGF)"/>
            <person name="Lucas S."/>
            <person name="Copeland A."/>
            <person name="Lapidus A."/>
            <person name="Bruce D."/>
            <person name="Goodwin L."/>
            <person name="Pitluck S."/>
            <person name="Peters L."/>
            <person name="Chertkov O."/>
            <person name="Ovchinnikova G."/>
            <person name="Kyrpides N."/>
            <person name="Mavromatis K."/>
            <person name="Detter J.C."/>
            <person name="Han C."/>
            <person name="Land M."/>
            <person name="Hauser L."/>
            <person name="Markowitz V."/>
            <person name="Cheng J.-F."/>
            <person name="Hugenholtz P."/>
            <person name="Woyke T."/>
            <person name="Wu D."/>
            <person name="Tindall B."/>
            <person name="Brambilla E."/>
            <person name="Klenk H.-P."/>
            <person name="Eisen J.A."/>
        </authorList>
    </citation>
    <scope>NUCLEOTIDE SEQUENCE [LARGE SCALE GENOMIC DNA]</scope>
    <source>
        <strain evidence="2 3">DSM 19592</strain>
    </source>
</reference>
<dbReference type="HOGENOM" id="CLU_2273570_0_0_10"/>
<dbReference type="STRING" id="926559.JoomaDRAFT_1347"/>
<dbReference type="RefSeq" id="WP_008611532.1">
    <property type="nucleotide sequence ID" value="NZ_JH651379.1"/>
</dbReference>
<evidence type="ECO:0000313" key="3">
    <source>
        <dbReference type="Proteomes" id="UP000004690"/>
    </source>
</evidence>
<dbReference type="Proteomes" id="UP000004690">
    <property type="component" value="Unassembled WGS sequence"/>
</dbReference>
<gene>
    <name evidence="2" type="ORF">JoomaDRAFT_1347</name>
</gene>
<evidence type="ECO:0000256" key="1">
    <source>
        <dbReference type="SAM" id="Phobius"/>
    </source>
</evidence>
<keyword evidence="1" id="KW-0812">Transmembrane</keyword>
<accession>I3C420</accession>
<keyword evidence="1" id="KW-0472">Membrane</keyword>
<dbReference type="EMBL" id="JH651379">
    <property type="protein sequence ID" value="EIJ38363.1"/>
    <property type="molecule type" value="Genomic_DNA"/>
</dbReference>
<dbReference type="OrthoDB" id="1454053at2"/>
<dbReference type="AlphaFoldDB" id="I3C420"/>
<sequence length="102" mass="11964">MFNTKTISNIFYSAFIIYVCINTIVYVYENYLESELKKYDLNENGFFERDEVTKDQQKVMTKVINDTARNIAPITTIPISIILAVILFLILNKRKSMLKKLE</sequence>
<protein>
    <submittedName>
        <fullName evidence="2">Uncharacterized protein</fullName>
    </submittedName>
</protein>
<proteinExistence type="predicted"/>